<dbReference type="RefSeq" id="WP_111645845.1">
    <property type="nucleotide sequence ID" value="NZ_QLMH01000012.1"/>
</dbReference>
<dbReference type="InterPro" id="IPR025716">
    <property type="entry name" value="Post-transcriptional_regulator"/>
</dbReference>
<comment type="caution">
    <text evidence="1">The sequence shown here is derived from an EMBL/GenBank/DDBJ whole genome shotgun (WGS) entry which is preliminary data.</text>
</comment>
<dbReference type="EMBL" id="QLMH01000012">
    <property type="protein sequence ID" value="RAK17309.1"/>
    <property type="molecule type" value="Genomic_DNA"/>
</dbReference>
<organism evidence="1 2">
    <name type="scientific">Paranoxybacillus vitaminiphilus</name>
    <dbReference type="NCBI Taxonomy" id="581036"/>
    <lineage>
        <taxon>Bacteria</taxon>
        <taxon>Bacillati</taxon>
        <taxon>Bacillota</taxon>
        <taxon>Bacilli</taxon>
        <taxon>Bacillales</taxon>
        <taxon>Anoxybacillaceae</taxon>
        <taxon>Paranoxybacillus</taxon>
    </lineage>
</organism>
<protein>
    <submittedName>
        <fullName evidence="1">ComN-like post-transcriptional regulator</fullName>
    </submittedName>
</protein>
<dbReference type="Proteomes" id="UP000248555">
    <property type="component" value="Unassembled WGS sequence"/>
</dbReference>
<dbReference type="OrthoDB" id="2990595at2"/>
<name>A0A327YFT5_9BACL</name>
<keyword evidence="2" id="KW-1185">Reference proteome</keyword>
<evidence type="ECO:0000313" key="1">
    <source>
        <dbReference type="EMBL" id="RAK17309.1"/>
    </source>
</evidence>
<dbReference type="AlphaFoldDB" id="A0A327YFT5"/>
<gene>
    <name evidence="1" type="ORF">B0I26_11228</name>
</gene>
<accession>A0A327YFT5</accession>
<evidence type="ECO:0000313" key="2">
    <source>
        <dbReference type="Proteomes" id="UP000248555"/>
    </source>
</evidence>
<sequence>MEKEQIKALREQVMPALVCKKEEFQMLGYEQVTIDEIWDCLFYKKWKKLKEEKKLFEIVNDILTLSVNEYMTYITVQSHQETNWFNDDNLEALQELF</sequence>
<dbReference type="Pfam" id="PF13797">
    <property type="entry name" value="Post_transc_reg"/>
    <property type="match status" value="1"/>
</dbReference>
<proteinExistence type="predicted"/>
<reference evidence="1 2" key="1">
    <citation type="submission" date="2018-06" db="EMBL/GenBank/DDBJ databases">
        <title>Genomic Encyclopedia of Type Strains, Phase III (KMG-III): the genomes of soil and plant-associated and newly described type strains.</title>
        <authorList>
            <person name="Whitman W."/>
        </authorList>
    </citation>
    <scope>NUCLEOTIDE SEQUENCE [LARGE SCALE GENOMIC DNA]</scope>
    <source>
        <strain evidence="1 2">CGMCC 1.8979</strain>
    </source>
</reference>